<protein>
    <submittedName>
        <fullName evidence="1">Uncharacterized protein</fullName>
    </submittedName>
</protein>
<sequence length="104" mass="11936">MAGKENTKKCTKQQMDQLFETINSLHIMVKEMQGKVSILTTRLDVTNSSIRELLEITKKNSVSEENDKILKKLTDILSIITDTRKAVDIYEGKKINKYFNITKA</sequence>
<evidence type="ECO:0000313" key="1">
    <source>
        <dbReference type="EMBL" id="KAK6191018.1"/>
    </source>
</evidence>
<organism evidence="1 2">
    <name type="scientific">Patella caerulea</name>
    <name type="common">Rayed Mediterranean limpet</name>
    <dbReference type="NCBI Taxonomy" id="87958"/>
    <lineage>
        <taxon>Eukaryota</taxon>
        <taxon>Metazoa</taxon>
        <taxon>Spiralia</taxon>
        <taxon>Lophotrochozoa</taxon>
        <taxon>Mollusca</taxon>
        <taxon>Gastropoda</taxon>
        <taxon>Patellogastropoda</taxon>
        <taxon>Patelloidea</taxon>
        <taxon>Patellidae</taxon>
        <taxon>Patella</taxon>
    </lineage>
</organism>
<name>A0AAN8K1P9_PATCE</name>
<comment type="caution">
    <text evidence="1">The sequence shown here is derived from an EMBL/GenBank/DDBJ whole genome shotgun (WGS) entry which is preliminary data.</text>
</comment>
<evidence type="ECO:0000313" key="2">
    <source>
        <dbReference type="Proteomes" id="UP001347796"/>
    </source>
</evidence>
<dbReference type="AlphaFoldDB" id="A0AAN8K1P9"/>
<accession>A0AAN8K1P9</accession>
<dbReference type="EMBL" id="JAZGQO010000002">
    <property type="protein sequence ID" value="KAK6191018.1"/>
    <property type="molecule type" value="Genomic_DNA"/>
</dbReference>
<reference evidence="1 2" key="1">
    <citation type="submission" date="2024-01" db="EMBL/GenBank/DDBJ databases">
        <title>The genome of the rayed Mediterranean limpet Patella caerulea (Linnaeus, 1758).</title>
        <authorList>
            <person name="Anh-Thu Weber A."/>
            <person name="Halstead-Nussloch G."/>
        </authorList>
    </citation>
    <scope>NUCLEOTIDE SEQUENCE [LARGE SCALE GENOMIC DNA]</scope>
    <source>
        <strain evidence="1">AATW-2023a</strain>
        <tissue evidence="1">Whole specimen</tissue>
    </source>
</reference>
<keyword evidence="2" id="KW-1185">Reference proteome</keyword>
<proteinExistence type="predicted"/>
<gene>
    <name evidence="1" type="ORF">SNE40_002768</name>
</gene>
<dbReference type="Proteomes" id="UP001347796">
    <property type="component" value="Unassembled WGS sequence"/>
</dbReference>